<dbReference type="Proteomes" id="UP001234178">
    <property type="component" value="Unassembled WGS sequence"/>
</dbReference>
<proteinExistence type="predicted"/>
<evidence type="ECO:0000313" key="1">
    <source>
        <dbReference type="EMBL" id="KAK4014143.1"/>
    </source>
</evidence>
<name>A0ABQ9ZMH0_9CRUS</name>
<accession>A0ABQ9ZMH0</accession>
<evidence type="ECO:0000313" key="2">
    <source>
        <dbReference type="Proteomes" id="UP001234178"/>
    </source>
</evidence>
<organism evidence="1 2">
    <name type="scientific">Daphnia magna</name>
    <dbReference type="NCBI Taxonomy" id="35525"/>
    <lineage>
        <taxon>Eukaryota</taxon>
        <taxon>Metazoa</taxon>
        <taxon>Ecdysozoa</taxon>
        <taxon>Arthropoda</taxon>
        <taxon>Crustacea</taxon>
        <taxon>Branchiopoda</taxon>
        <taxon>Diplostraca</taxon>
        <taxon>Cladocera</taxon>
        <taxon>Anomopoda</taxon>
        <taxon>Daphniidae</taxon>
        <taxon>Daphnia</taxon>
    </lineage>
</organism>
<keyword evidence="2" id="KW-1185">Reference proteome</keyword>
<protein>
    <submittedName>
        <fullName evidence="1">Uncharacterized protein</fullName>
    </submittedName>
</protein>
<comment type="caution">
    <text evidence="1">The sequence shown here is derived from an EMBL/GenBank/DDBJ whole genome shotgun (WGS) entry which is preliminary data.</text>
</comment>
<gene>
    <name evidence="1" type="ORF">OUZ56_026683</name>
</gene>
<reference evidence="1 2" key="1">
    <citation type="journal article" date="2023" name="Nucleic Acids Res.">
        <title>The hologenome of Daphnia magna reveals possible DNA methylation and microbiome-mediated evolution of the host genome.</title>
        <authorList>
            <person name="Chaturvedi A."/>
            <person name="Li X."/>
            <person name="Dhandapani V."/>
            <person name="Marshall H."/>
            <person name="Kissane S."/>
            <person name="Cuenca-Cambronero M."/>
            <person name="Asole G."/>
            <person name="Calvet F."/>
            <person name="Ruiz-Romero M."/>
            <person name="Marangio P."/>
            <person name="Guigo R."/>
            <person name="Rago D."/>
            <person name="Mirbahai L."/>
            <person name="Eastwood N."/>
            <person name="Colbourne J.K."/>
            <person name="Zhou J."/>
            <person name="Mallon E."/>
            <person name="Orsini L."/>
        </authorList>
    </citation>
    <scope>NUCLEOTIDE SEQUENCE [LARGE SCALE GENOMIC DNA]</scope>
    <source>
        <strain evidence="1">LRV0_1</strain>
    </source>
</reference>
<dbReference type="EMBL" id="JAOYFB010000004">
    <property type="protein sequence ID" value="KAK4014143.1"/>
    <property type="molecule type" value="Genomic_DNA"/>
</dbReference>
<sequence>MPKTTGNEPPFEVKVLSFLSKIVGKLDQVKIEVDNLSISTQENEPLATMEIPLLPVKTIDELKLYEEVLTKDLINSSNCTVQGIVFKNASLSALEFETKKAVKNCATVLKKKQLGIEMESSESDECFKNHQLDQDCLLPFYDSLTQNNTLCSLIVERPFIRLAFGPYLAADVPNHLSGSSDVGPRSEIGLN</sequence>